<feature type="domain" description="Serine aminopeptidase S33" evidence="1">
    <location>
        <begin position="120"/>
        <end position="362"/>
    </location>
</feature>
<dbReference type="InterPro" id="IPR029058">
    <property type="entry name" value="AB_hydrolase_fold"/>
</dbReference>
<proteinExistence type="predicted"/>
<gene>
    <name evidence="2" type="ORF">CSSPTR1EN2_LOCUS9367</name>
</gene>
<dbReference type="SUPFAM" id="SSF53474">
    <property type="entry name" value="alpha/beta-Hydrolases"/>
    <property type="match status" value="1"/>
</dbReference>
<dbReference type="InterPro" id="IPR051044">
    <property type="entry name" value="MAG_DAG_Lipase"/>
</dbReference>
<name>A0ABP0TYY8_9BRYO</name>
<dbReference type="PANTHER" id="PTHR11614">
    <property type="entry name" value="PHOSPHOLIPASE-RELATED"/>
    <property type="match status" value="1"/>
</dbReference>
<dbReference type="PRINTS" id="PR00111">
    <property type="entry name" value="ABHYDROLASE"/>
</dbReference>
<dbReference type="InterPro" id="IPR022742">
    <property type="entry name" value="Hydrolase_4"/>
</dbReference>
<dbReference type="Pfam" id="PF12146">
    <property type="entry name" value="Hydrolase_4"/>
    <property type="match status" value="1"/>
</dbReference>
<evidence type="ECO:0000313" key="3">
    <source>
        <dbReference type="Proteomes" id="UP001497512"/>
    </source>
</evidence>
<protein>
    <recommendedName>
        <fullName evidence="1">Serine aminopeptidase S33 domain-containing protein</fullName>
    </recommendedName>
</protein>
<organism evidence="2 3">
    <name type="scientific">Sphagnum troendelagicum</name>
    <dbReference type="NCBI Taxonomy" id="128251"/>
    <lineage>
        <taxon>Eukaryota</taxon>
        <taxon>Viridiplantae</taxon>
        <taxon>Streptophyta</taxon>
        <taxon>Embryophyta</taxon>
        <taxon>Bryophyta</taxon>
        <taxon>Sphagnophytina</taxon>
        <taxon>Sphagnopsida</taxon>
        <taxon>Sphagnales</taxon>
        <taxon>Sphagnaceae</taxon>
        <taxon>Sphagnum</taxon>
    </lineage>
</organism>
<reference evidence="2" key="1">
    <citation type="submission" date="2024-02" db="EMBL/GenBank/DDBJ databases">
        <authorList>
            <consortium name="ELIXIR-Norway"/>
            <consortium name="Elixir Norway"/>
        </authorList>
    </citation>
    <scope>NUCLEOTIDE SEQUENCE</scope>
</reference>
<dbReference type="InterPro" id="IPR000073">
    <property type="entry name" value="AB_hydrolase_1"/>
</dbReference>
<sequence>MKQGSLFCFVILKSPKPQCFMMCSWTIFAQWRSAVYTVPAITWLLSRPEANHPAVMSKPAAVQLVADKRLSLDYAEARRLSRAEFLQENQDFDYGMSTKYLVNSRGMEMFIKSWMPKEGRAKGIIFLCHGYADTVTFFFEGLARIWAAAGYAVFGMDYPGFGLSDGLHGYIPNFDQLVDDVVEQYAAVKEHSEMKGLPCFLFGESMGGAVALKAHLKYPDLWDGAVLVAPMCKIADAMYPPWYLVQIMIALAHIIPKAKLVTHRDIAEFGFKDLVKRKRAEKNPVAYIGNPRLGTALSLLRTTDDIEKKLGEVALPMLVIHGGSDVVTDPSISKLLYEKAKSSDKVLRLYEEAWHCILEGEPDDMVKKVMSDIITWLDARSTSKGFIEQGKDSRQGDLEQTVALAEMTPAIVNPGNN</sequence>
<evidence type="ECO:0000313" key="2">
    <source>
        <dbReference type="EMBL" id="CAK9208805.1"/>
    </source>
</evidence>
<dbReference type="Gene3D" id="3.40.50.1820">
    <property type="entry name" value="alpha/beta hydrolase"/>
    <property type="match status" value="1"/>
</dbReference>
<keyword evidence="3" id="KW-1185">Reference proteome</keyword>
<evidence type="ECO:0000259" key="1">
    <source>
        <dbReference type="Pfam" id="PF12146"/>
    </source>
</evidence>
<accession>A0ABP0TYY8</accession>
<dbReference type="EMBL" id="OZ019909">
    <property type="protein sequence ID" value="CAK9208805.1"/>
    <property type="molecule type" value="Genomic_DNA"/>
</dbReference>
<dbReference type="Proteomes" id="UP001497512">
    <property type="component" value="Chromosome 17"/>
</dbReference>